<dbReference type="STRING" id="1618436.UV59_C0011G0005"/>
<dbReference type="Proteomes" id="UP000034543">
    <property type="component" value="Unassembled WGS sequence"/>
</dbReference>
<comment type="caution">
    <text evidence="7">The sequence shown here is derived from an EMBL/GenBank/DDBJ whole genome shotgun (WGS) entry which is preliminary data.</text>
</comment>
<evidence type="ECO:0000313" key="8">
    <source>
        <dbReference type="Proteomes" id="UP000034543"/>
    </source>
</evidence>
<sequence length="534" mass="60486">MLNNISQIGDWPSVAVLLLFGLHLARNLFYQLFIWQLKEYRIDRMRIFLLSSGGKQWMFGKLAIAKWLLLAVYFLYEPVQTIVWPVLGIFALESVLIIKEWISGVKRPQFTLKLLVITLCSVIFLFTPFWLIRFPIPLLILTLDKLLPFVVLFLLLVFMVPAHFYRKLMVRRATNKLRKFPNLIRIGITGSYGKSSTKEYSSVLLAEKFTVVKTEKTLNTDIGIARTILNKVTAKSEALVVEMGAYKRGEIAELARMVKPTIGIITAINEQHLELFGSLEQTRKAKYELIASLPKNGLAVFNADNQYTRLMAKKTRHCRVLTYGYNKSADVRISDAKVTTNSVSFKLHFGKTALTCRVQLPGKQQVYAIAAAATAAWYMKLTPAQITRGISLLTPLSHTMQITGEFHGATLIDDTFNANPDSVRAAVTYMQTWQGKKYLVLTPLIELGGQTLAQHEKLIKEELGKVNRIYLTNFTYYRELKQLASKLQMPEKLIALPPQQIARELGKIVTSGDVVVFEGREARHALRALASLQN</sequence>
<dbReference type="PANTHER" id="PTHR43024:SF1">
    <property type="entry name" value="UDP-N-ACETYLMURAMOYL-TRIPEPTIDE--D-ALANYL-D-ALANINE LIGASE"/>
    <property type="match status" value="1"/>
</dbReference>
<feature type="transmembrane region" description="Helical" evidence="4">
    <location>
        <begin position="146"/>
        <end position="165"/>
    </location>
</feature>
<keyword evidence="4" id="KW-0472">Membrane</keyword>
<feature type="transmembrane region" description="Helical" evidence="4">
    <location>
        <begin position="114"/>
        <end position="134"/>
    </location>
</feature>
<evidence type="ECO:0000259" key="5">
    <source>
        <dbReference type="Pfam" id="PF02875"/>
    </source>
</evidence>
<dbReference type="AlphaFoldDB" id="A0A0G1CHT9"/>
<dbReference type="SUPFAM" id="SSF53244">
    <property type="entry name" value="MurD-like peptide ligases, peptide-binding domain"/>
    <property type="match status" value="1"/>
</dbReference>
<dbReference type="SUPFAM" id="SSF53623">
    <property type="entry name" value="MurD-like peptide ligases, catalytic domain"/>
    <property type="match status" value="1"/>
</dbReference>
<dbReference type="InterPro" id="IPR051046">
    <property type="entry name" value="MurCDEF_CellWall_CoF430Synth"/>
</dbReference>
<evidence type="ECO:0000256" key="3">
    <source>
        <dbReference type="ARBA" id="ARBA00022840"/>
    </source>
</evidence>
<name>A0A0G1CHT9_9BACT</name>
<dbReference type="Pfam" id="PF02875">
    <property type="entry name" value="Mur_ligase_C"/>
    <property type="match status" value="1"/>
</dbReference>
<gene>
    <name evidence="7" type="ORF">UV59_C0011G0005</name>
</gene>
<keyword evidence="4" id="KW-1133">Transmembrane helix</keyword>
<feature type="transmembrane region" description="Helical" evidence="4">
    <location>
        <begin position="12"/>
        <end position="37"/>
    </location>
</feature>
<dbReference type="EMBL" id="LCFB01000011">
    <property type="protein sequence ID" value="KKS85049.1"/>
    <property type="molecule type" value="Genomic_DNA"/>
</dbReference>
<keyword evidence="2" id="KW-0547">Nucleotide-binding</keyword>
<proteinExistence type="predicted"/>
<evidence type="ECO:0000259" key="6">
    <source>
        <dbReference type="Pfam" id="PF08245"/>
    </source>
</evidence>
<feature type="domain" description="Mur ligase central" evidence="6">
    <location>
        <begin position="188"/>
        <end position="376"/>
    </location>
</feature>
<dbReference type="Gene3D" id="3.90.190.20">
    <property type="entry name" value="Mur ligase, C-terminal domain"/>
    <property type="match status" value="1"/>
</dbReference>
<dbReference type="GO" id="GO:0016881">
    <property type="term" value="F:acid-amino acid ligase activity"/>
    <property type="evidence" value="ECO:0007669"/>
    <property type="project" value="InterPro"/>
</dbReference>
<dbReference type="GO" id="GO:0005524">
    <property type="term" value="F:ATP binding"/>
    <property type="evidence" value="ECO:0007669"/>
    <property type="project" value="UniProtKB-KW"/>
</dbReference>
<evidence type="ECO:0000256" key="4">
    <source>
        <dbReference type="SAM" id="Phobius"/>
    </source>
</evidence>
<organism evidence="7 8">
    <name type="scientific">Candidatus Gottesmanbacteria bacterium GW2011_GWA1_43_11</name>
    <dbReference type="NCBI Taxonomy" id="1618436"/>
    <lineage>
        <taxon>Bacteria</taxon>
        <taxon>Candidatus Gottesmaniibacteriota</taxon>
    </lineage>
</organism>
<dbReference type="Gene3D" id="3.40.1190.10">
    <property type="entry name" value="Mur-like, catalytic domain"/>
    <property type="match status" value="1"/>
</dbReference>
<dbReference type="InterPro" id="IPR036565">
    <property type="entry name" value="Mur-like_cat_sf"/>
</dbReference>
<dbReference type="Pfam" id="PF08245">
    <property type="entry name" value="Mur_ligase_M"/>
    <property type="match status" value="1"/>
</dbReference>
<dbReference type="InterPro" id="IPR036615">
    <property type="entry name" value="Mur_ligase_C_dom_sf"/>
</dbReference>
<dbReference type="InterPro" id="IPR013221">
    <property type="entry name" value="Mur_ligase_cen"/>
</dbReference>
<reference evidence="7 8" key="1">
    <citation type="journal article" date="2015" name="Nature">
        <title>rRNA introns, odd ribosomes, and small enigmatic genomes across a large radiation of phyla.</title>
        <authorList>
            <person name="Brown C.T."/>
            <person name="Hug L.A."/>
            <person name="Thomas B.C."/>
            <person name="Sharon I."/>
            <person name="Castelle C.J."/>
            <person name="Singh A."/>
            <person name="Wilkins M.J."/>
            <person name="Williams K.H."/>
            <person name="Banfield J.F."/>
        </authorList>
    </citation>
    <scope>NUCLEOTIDE SEQUENCE [LARGE SCALE GENOMIC DNA]</scope>
</reference>
<protein>
    <submittedName>
        <fullName evidence="7">UDP-N-acetylmuramoyl-tripeptide-D-alanyl-D-alanine ligase</fullName>
    </submittedName>
</protein>
<keyword evidence="3" id="KW-0067">ATP-binding</keyword>
<evidence type="ECO:0000313" key="7">
    <source>
        <dbReference type="EMBL" id="KKS85049.1"/>
    </source>
</evidence>
<dbReference type="PATRIC" id="fig|1618436.3.peg.599"/>
<feature type="transmembrane region" description="Helical" evidence="4">
    <location>
        <begin position="58"/>
        <end position="76"/>
    </location>
</feature>
<feature type="domain" description="Mur ligase C-terminal" evidence="5">
    <location>
        <begin position="400"/>
        <end position="519"/>
    </location>
</feature>
<keyword evidence="1 7" id="KW-0436">Ligase</keyword>
<dbReference type="InterPro" id="IPR004101">
    <property type="entry name" value="Mur_ligase_C"/>
</dbReference>
<evidence type="ECO:0000256" key="1">
    <source>
        <dbReference type="ARBA" id="ARBA00022598"/>
    </source>
</evidence>
<accession>A0A0G1CHT9</accession>
<evidence type="ECO:0000256" key="2">
    <source>
        <dbReference type="ARBA" id="ARBA00022741"/>
    </source>
</evidence>
<keyword evidence="4" id="KW-0812">Transmembrane</keyword>
<feature type="transmembrane region" description="Helical" evidence="4">
    <location>
        <begin position="82"/>
        <end position="102"/>
    </location>
</feature>
<dbReference type="PANTHER" id="PTHR43024">
    <property type="entry name" value="UDP-N-ACETYLMURAMOYL-TRIPEPTIDE--D-ALANYL-D-ALANINE LIGASE"/>
    <property type="match status" value="1"/>
</dbReference>